<accession>A0A6B2JM61</accession>
<feature type="binding site" evidence="8">
    <location>
        <position position="262"/>
    </location>
    <ligand>
        <name>Mg(2+)</name>
        <dbReference type="ChEBI" id="CHEBI:18420"/>
    </ligand>
</feature>
<feature type="binding site" evidence="8">
    <location>
        <position position="253"/>
    </location>
    <ligand>
        <name>Mg(2+)</name>
        <dbReference type="ChEBI" id="CHEBI:18420"/>
    </ligand>
</feature>
<evidence type="ECO:0000256" key="4">
    <source>
        <dbReference type="ARBA" id="ARBA00022723"/>
    </source>
</evidence>
<comment type="caution">
    <text evidence="9">The sequence shown here is derived from an EMBL/GenBank/DDBJ whole genome shotgun (WGS) entry which is preliminary data.</text>
</comment>
<comment type="catalytic activity">
    <reaction evidence="8">
        <text>L-histidyl-[protein] + UTP = N(tele)-(5'-uridylyl)-L-histidyl-[protein] + diphosphate</text>
        <dbReference type="Rhea" id="RHEA:83891"/>
        <dbReference type="Rhea" id="RHEA-COMP:9745"/>
        <dbReference type="Rhea" id="RHEA-COMP:20239"/>
        <dbReference type="ChEBI" id="CHEBI:29979"/>
        <dbReference type="ChEBI" id="CHEBI:33019"/>
        <dbReference type="ChEBI" id="CHEBI:46398"/>
        <dbReference type="ChEBI" id="CHEBI:233474"/>
    </reaction>
</comment>
<dbReference type="GO" id="GO:0030145">
    <property type="term" value="F:manganese ion binding"/>
    <property type="evidence" value="ECO:0007669"/>
    <property type="project" value="UniProtKB-UniRule"/>
</dbReference>
<evidence type="ECO:0000256" key="2">
    <source>
        <dbReference type="ARBA" id="ARBA00022679"/>
    </source>
</evidence>
<dbReference type="HAMAP" id="MF_00692">
    <property type="entry name" value="SelO"/>
    <property type="match status" value="1"/>
</dbReference>
<sequence length="484" mass="51993">MSEAALLPKLENSFAAELEGAYLAWEGAEVPRPEVLLLNEGLARELGFEPAALRSPEGAAWLTGVESPPGASLLAMAYAGHQFGQFNPQLGDGRALLLGEVVTSEGRRDLHLKGSGRTPFARGGDGKAVLGPVLREYVMGEAMAALGVPTTRALAVTTTGEDVQREGPKPGAVLARVAASHIRVGTFQFFAAREQEDMLAKIANYAIARHDPDLTGAENRHMRFLRRVVERQAELIAQWMSLGFIHGVMNTDNMAISGETIDYGPCAFMEAYDPATVFSSIDHMGRYAYGNQPGIAQWNLARLAEALLPLLGGEAAIPQVTEEVNRFAPLYEAAWLSRFRGKLGLETAEEGDMDLITGLLAAARGQADFTNLFRALGEAARGDSAPVRALFAEPGMIDAWLPAWMARLEREAPGAAERMERVNPLYIPRNRTLDAALTAAEAGDLGPVERLLAHVTKPFTPVAGAEDMTTPAPAGDRFVTYCGT</sequence>
<gene>
    <name evidence="8" type="primary">ydiU</name>
    <name evidence="8" type="synonym">selO</name>
    <name evidence="9" type="ORF">GZA08_17035</name>
</gene>
<evidence type="ECO:0000256" key="3">
    <source>
        <dbReference type="ARBA" id="ARBA00022695"/>
    </source>
</evidence>
<dbReference type="EMBL" id="JAAGAB010000004">
    <property type="protein sequence ID" value="NDV02673.1"/>
    <property type="molecule type" value="Genomic_DNA"/>
</dbReference>
<evidence type="ECO:0000256" key="7">
    <source>
        <dbReference type="ARBA" id="ARBA00022842"/>
    </source>
</evidence>
<dbReference type="Pfam" id="PF02696">
    <property type="entry name" value="SelO"/>
    <property type="match status" value="1"/>
</dbReference>
<feature type="binding site" evidence="8">
    <location>
        <position position="183"/>
    </location>
    <ligand>
        <name>ATP</name>
        <dbReference type="ChEBI" id="CHEBI:30616"/>
    </ligand>
</feature>
<comment type="catalytic activity">
    <reaction evidence="8">
        <text>L-seryl-[protein] + ATP = 3-O-(5'-adenylyl)-L-seryl-[protein] + diphosphate</text>
        <dbReference type="Rhea" id="RHEA:58120"/>
        <dbReference type="Rhea" id="RHEA-COMP:9863"/>
        <dbReference type="Rhea" id="RHEA-COMP:15073"/>
        <dbReference type="ChEBI" id="CHEBI:29999"/>
        <dbReference type="ChEBI" id="CHEBI:30616"/>
        <dbReference type="ChEBI" id="CHEBI:33019"/>
        <dbReference type="ChEBI" id="CHEBI:142516"/>
        <dbReference type="EC" id="2.7.7.108"/>
    </reaction>
</comment>
<dbReference type="GO" id="GO:0005524">
    <property type="term" value="F:ATP binding"/>
    <property type="evidence" value="ECO:0007669"/>
    <property type="project" value="UniProtKB-UniRule"/>
</dbReference>
<dbReference type="AlphaFoldDB" id="A0A6B2JM61"/>
<dbReference type="Proteomes" id="UP000474757">
    <property type="component" value="Unassembled WGS sequence"/>
</dbReference>
<keyword evidence="5 8" id="KW-0547">Nucleotide-binding</keyword>
<feature type="binding site" evidence="8">
    <location>
        <position position="262"/>
    </location>
    <ligand>
        <name>ATP</name>
        <dbReference type="ChEBI" id="CHEBI:30616"/>
    </ligand>
</feature>
<keyword evidence="6 8" id="KW-0067">ATP-binding</keyword>
<evidence type="ECO:0000313" key="9">
    <source>
        <dbReference type="EMBL" id="NDV02673.1"/>
    </source>
</evidence>
<comment type="catalytic activity">
    <reaction evidence="8">
        <text>L-tyrosyl-[protein] + UTP = O-(5'-uridylyl)-L-tyrosyl-[protein] + diphosphate</text>
        <dbReference type="Rhea" id="RHEA:83887"/>
        <dbReference type="Rhea" id="RHEA-COMP:10136"/>
        <dbReference type="Rhea" id="RHEA-COMP:20238"/>
        <dbReference type="ChEBI" id="CHEBI:33019"/>
        <dbReference type="ChEBI" id="CHEBI:46398"/>
        <dbReference type="ChEBI" id="CHEBI:46858"/>
        <dbReference type="ChEBI" id="CHEBI:90602"/>
    </reaction>
</comment>
<keyword evidence="3 8" id="KW-0548">Nucleotidyltransferase</keyword>
<keyword evidence="10" id="KW-1185">Reference proteome</keyword>
<feature type="active site" description="Proton acceptor" evidence="8">
    <location>
        <position position="252"/>
    </location>
</feature>
<feature type="binding site" evidence="8">
    <location>
        <position position="113"/>
    </location>
    <ligand>
        <name>ATP</name>
        <dbReference type="ChEBI" id="CHEBI:30616"/>
    </ligand>
</feature>
<feature type="binding site" evidence="8">
    <location>
        <position position="125"/>
    </location>
    <ligand>
        <name>ATP</name>
        <dbReference type="ChEBI" id="CHEBI:30616"/>
    </ligand>
</feature>
<reference evidence="9 10" key="1">
    <citation type="submission" date="2020-02" db="EMBL/GenBank/DDBJ databases">
        <title>Pseudoroseicyclus tamarix, sp. nov., isolated from offshore sediment of a Tamarix chinensis forest.</title>
        <authorList>
            <person name="Gai Y."/>
        </authorList>
    </citation>
    <scope>NUCLEOTIDE SEQUENCE [LARGE SCALE GENOMIC DNA]</scope>
    <source>
        <strain evidence="9 10">CLL3-39</strain>
    </source>
</reference>
<organism evidence="9 10">
    <name type="scientific">Pseudoroseicyclus tamaricis</name>
    <dbReference type="NCBI Taxonomy" id="2705421"/>
    <lineage>
        <taxon>Bacteria</taxon>
        <taxon>Pseudomonadati</taxon>
        <taxon>Pseudomonadota</taxon>
        <taxon>Alphaproteobacteria</taxon>
        <taxon>Rhodobacterales</taxon>
        <taxon>Paracoccaceae</taxon>
        <taxon>Pseudoroseicyclus</taxon>
    </lineage>
</organism>
<comment type="similarity">
    <text evidence="1 8">Belongs to the SELO family.</text>
</comment>
<feature type="binding site" evidence="8">
    <location>
        <position position="126"/>
    </location>
    <ligand>
        <name>ATP</name>
        <dbReference type="ChEBI" id="CHEBI:30616"/>
    </ligand>
</feature>
<dbReference type="InterPro" id="IPR003846">
    <property type="entry name" value="SelO"/>
</dbReference>
<keyword evidence="8" id="KW-0464">Manganese</keyword>
<dbReference type="EC" id="2.7.7.108" evidence="8"/>
<evidence type="ECO:0000256" key="6">
    <source>
        <dbReference type="ARBA" id="ARBA00022840"/>
    </source>
</evidence>
<dbReference type="GO" id="GO:0000287">
    <property type="term" value="F:magnesium ion binding"/>
    <property type="evidence" value="ECO:0007669"/>
    <property type="project" value="UniProtKB-UniRule"/>
</dbReference>
<feature type="binding site" evidence="8">
    <location>
        <position position="176"/>
    </location>
    <ligand>
        <name>ATP</name>
        <dbReference type="ChEBI" id="CHEBI:30616"/>
    </ligand>
</feature>
<evidence type="ECO:0000256" key="1">
    <source>
        <dbReference type="ARBA" id="ARBA00009747"/>
    </source>
</evidence>
<comment type="catalytic activity">
    <reaction evidence="8">
        <text>L-tyrosyl-[protein] + ATP = O-(5'-adenylyl)-L-tyrosyl-[protein] + diphosphate</text>
        <dbReference type="Rhea" id="RHEA:54288"/>
        <dbReference type="Rhea" id="RHEA-COMP:10136"/>
        <dbReference type="Rhea" id="RHEA-COMP:13846"/>
        <dbReference type="ChEBI" id="CHEBI:30616"/>
        <dbReference type="ChEBI" id="CHEBI:33019"/>
        <dbReference type="ChEBI" id="CHEBI:46858"/>
        <dbReference type="ChEBI" id="CHEBI:83624"/>
        <dbReference type="EC" id="2.7.7.108"/>
    </reaction>
</comment>
<comment type="function">
    <text evidence="8">Nucleotidyltransferase involved in the post-translational modification of proteins. It can catalyze the addition of adenosine monophosphate (AMP) or uridine monophosphate (UMP) to a protein, resulting in modifications known as AMPylation and UMPylation.</text>
</comment>
<dbReference type="PANTHER" id="PTHR32057">
    <property type="entry name" value="PROTEIN ADENYLYLTRANSFERASE SELO, MITOCHONDRIAL"/>
    <property type="match status" value="1"/>
</dbReference>
<comment type="cofactor">
    <cofactor evidence="8">
        <name>Mg(2+)</name>
        <dbReference type="ChEBI" id="CHEBI:18420"/>
    </cofactor>
    <cofactor evidence="8">
        <name>Mn(2+)</name>
        <dbReference type="ChEBI" id="CHEBI:29035"/>
    </cofactor>
</comment>
<keyword evidence="7 8" id="KW-0460">Magnesium</keyword>
<proteinExistence type="inferred from homology"/>
<comment type="catalytic activity">
    <reaction evidence="8">
        <text>L-seryl-[protein] + UTP = O-(5'-uridylyl)-L-seryl-[protein] + diphosphate</text>
        <dbReference type="Rhea" id="RHEA:64604"/>
        <dbReference type="Rhea" id="RHEA-COMP:9863"/>
        <dbReference type="Rhea" id="RHEA-COMP:16635"/>
        <dbReference type="ChEBI" id="CHEBI:29999"/>
        <dbReference type="ChEBI" id="CHEBI:33019"/>
        <dbReference type="ChEBI" id="CHEBI:46398"/>
        <dbReference type="ChEBI" id="CHEBI:156051"/>
    </reaction>
</comment>
<protein>
    <recommendedName>
        <fullName evidence="8">Protein nucleotidyltransferase YdiU</fullName>
        <ecNumber evidence="8">2.7.7.-</ecNumber>
    </recommendedName>
    <alternativeName>
        <fullName evidence="8">Protein adenylyltransferase YdiU</fullName>
        <ecNumber evidence="8">2.7.7.108</ecNumber>
    </alternativeName>
    <alternativeName>
        <fullName evidence="8">Protein uridylyltransferase YdiU</fullName>
        <ecNumber evidence="8">2.7.7.-</ecNumber>
    </alternativeName>
</protein>
<name>A0A6B2JM61_9RHOB</name>
<keyword evidence="4 8" id="KW-0479">Metal-binding</keyword>
<comment type="catalytic activity">
    <reaction evidence="8">
        <text>L-threonyl-[protein] + ATP = 3-O-(5'-adenylyl)-L-threonyl-[protein] + diphosphate</text>
        <dbReference type="Rhea" id="RHEA:54292"/>
        <dbReference type="Rhea" id="RHEA-COMP:11060"/>
        <dbReference type="Rhea" id="RHEA-COMP:13847"/>
        <dbReference type="ChEBI" id="CHEBI:30013"/>
        <dbReference type="ChEBI" id="CHEBI:30616"/>
        <dbReference type="ChEBI" id="CHEBI:33019"/>
        <dbReference type="ChEBI" id="CHEBI:138113"/>
        <dbReference type="EC" id="2.7.7.108"/>
    </reaction>
</comment>
<evidence type="ECO:0000256" key="5">
    <source>
        <dbReference type="ARBA" id="ARBA00022741"/>
    </source>
</evidence>
<feature type="binding site" evidence="8">
    <location>
        <position position="93"/>
    </location>
    <ligand>
        <name>ATP</name>
        <dbReference type="ChEBI" id="CHEBI:30616"/>
    </ligand>
</feature>
<dbReference type="PANTHER" id="PTHR32057:SF14">
    <property type="entry name" value="PROTEIN ADENYLYLTRANSFERASE SELO, MITOCHONDRIAL"/>
    <property type="match status" value="1"/>
</dbReference>
<dbReference type="RefSeq" id="WP_163895849.1">
    <property type="nucleotide sequence ID" value="NZ_JAAFYS010000004.1"/>
</dbReference>
<evidence type="ECO:0000313" key="10">
    <source>
        <dbReference type="Proteomes" id="UP000474757"/>
    </source>
</evidence>
<dbReference type="GO" id="GO:0070733">
    <property type="term" value="F:AMPylase activity"/>
    <property type="evidence" value="ECO:0007669"/>
    <property type="project" value="UniProtKB-EC"/>
</dbReference>
<dbReference type="NCBIfam" id="NF000658">
    <property type="entry name" value="PRK00029.1"/>
    <property type="match status" value="1"/>
</dbReference>
<feature type="binding site" evidence="8">
    <location>
        <position position="91"/>
    </location>
    <ligand>
        <name>ATP</name>
        <dbReference type="ChEBI" id="CHEBI:30616"/>
    </ligand>
</feature>
<keyword evidence="2 8" id="KW-0808">Transferase</keyword>
<evidence type="ECO:0000256" key="8">
    <source>
        <dbReference type="HAMAP-Rule" id="MF_00692"/>
    </source>
</evidence>
<dbReference type="EC" id="2.7.7.-" evidence="8"/>
<feature type="binding site" evidence="8">
    <location>
        <position position="94"/>
    </location>
    <ligand>
        <name>ATP</name>
        <dbReference type="ChEBI" id="CHEBI:30616"/>
    </ligand>
</feature>